<gene>
    <name evidence="2" type="ORF">EGYM00163_LOCUS30881</name>
</gene>
<reference evidence="2" key="1">
    <citation type="submission" date="2021-01" db="EMBL/GenBank/DDBJ databases">
        <authorList>
            <person name="Corre E."/>
            <person name="Pelletier E."/>
            <person name="Niang G."/>
            <person name="Scheremetjew M."/>
            <person name="Finn R."/>
            <person name="Kale V."/>
            <person name="Holt S."/>
            <person name="Cochrane G."/>
            <person name="Meng A."/>
            <person name="Brown T."/>
            <person name="Cohen L."/>
        </authorList>
    </citation>
    <scope>NUCLEOTIDE SEQUENCE</scope>
    <source>
        <strain evidence="2">CCMP1594</strain>
    </source>
</reference>
<accession>A0A7S4LC73</accession>
<sequence>MQSSLSQYNFVVINLCTRGKRLWQALVQLSYFASSDQYTISAQLDGLLCRVVQRSAGLKQGRSLSPCDGQRGRGTEEQNSHRWQGERWLAGSTHSVYQICTQCACNDTPFAEASTLFFAKFAKKGGHPLPNIGSNTCVNVLCDDAFHMRLTQAVSVAACVRATFLHGPRD</sequence>
<proteinExistence type="predicted"/>
<dbReference type="AlphaFoldDB" id="A0A7S4LC73"/>
<dbReference type="EMBL" id="HBJA01088699">
    <property type="protein sequence ID" value="CAE0819711.1"/>
    <property type="molecule type" value="Transcribed_RNA"/>
</dbReference>
<evidence type="ECO:0000256" key="1">
    <source>
        <dbReference type="SAM" id="MobiDB-lite"/>
    </source>
</evidence>
<feature type="region of interest" description="Disordered" evidence="1">
    <location>
        <begin position="60"/>
        <end position="82"/>
    </location>
</feature>
<name>A0A7S4LC73_9EUGL</name>
<organism evidence="2">
    <name type="scientific">Eutreptiella gymnastica</name>
    <dbReference type="NCBI Taxonomy" id="73025"/>
    <lineage>
        <taxon>Eukaryota</taxon>
        <taxon>Discoba</taxon>
        <taxon>Euglenozoa</taxon>
        <taxon>Euglenida</taxon>
        <taxon>Spirocuta</taxon>
        <taxon>Euglenophyceae</taxon>
        <taxon>Eutreptiales</taxon>
        <taxon>Eutreptiaceae</taxon>
        <taxon>Eutreptiella</taxon>
    </lineage>
</organism>
<feature type="compositionally biased region" description="Basic and acidic residues" evidence="1">
    <location>
        <begin position="70"/>
        <end position="82"/>
    </location>
</feature>
<protein>
    <submittedName>
        <fullName evidence="2">Uncharacterized protein</fullName>
    </submittedName>
</protein>
<evidence type="ECO:0000313" key="2">
    <source>
        <dbReference type="EMBL" id="CAE0819711.1"/>
    </source>
</evidence>